<keyword evidence="1" id="KW-1133">Transmembrane helix</keyword>
<reference evidence="2" key="1">
    <citation type="journal article" date="2007" name="ISME J.">
        <title>Fosmids of novel marine Planctomycetes from the Namibian and Oregon coast upwelling systems and their cross-comparison with planctomycete genomes.</title>
        <authorList>
            <person name="Woebken D."/>
            <person name="Teeling H."/>
            <person name="Wecker P."/>
            <person name="Dumitriu A."/>
            <person name="Kostadinov I."/>
            <person name="DeLong E.F."/>
            <person name="Amann R."/>
            <person name="Gloeckner F.O."/>
        </authorList>
    </citation>
    <scope>NUCLEOTIDE SEQUENCE</scope>
</reference>
<gene>
    <name evidence="2" type="ORF">13FN_27</name>
</gene>
<proteinExistence type="predicted"/>
<sequence length="125" mass="13627">MGTSSNMIWLFALSKGLPFLFYIAALIFVVRQQIDRGSAKTYLVFGLSLLLFQIVSGEVAGFVIVRFISPDNLTGLAVSSLLFSLLHVVAIAFLIAAAVAVRFRAESEQRFVSPANDNPYTPPQS</sequence>
<protein>
    <submittedName>
        <fullName evidence="2">Hypothetical membrane protein</fullName>
    </submittedName>
</protein>
<keyword evidence="1" id="KW-0472">Membrane</keyword>
<dbReference type="EMBL" id="EF591889">
    <property type="protein sequence ID" value="ABX10736.1"/>
    <property type="molecule type" value="Genomic_DNA"/>
</dbReference>
<evidence type="ECO:0000313" key="2">
    <source>
        <dbReference type="EMBL" id="ABX10736.1"/>
    </source>
</evidence>
<evidence type="ECO:0000256" key="1">
    <source>
        <dbReference type="SAM" id="Phobius"/>
    </source>
</evidence>
<feature type="transmembrane region" description="Helical" evidence="1">
    <location>
        <begin position="81"/>
        <end position="101"/>
    </location>
</feature>
<feature type="transmembrane region" description="Helical" evidence="1">
    <location>
        <begin position="42"/>
        <end position="69"/>
    </location>
</feature>
<dbReference type="AlphaFoldDB" id="A9LH65"/>
<accession>A9LH65</accession>
<feature type="transmembrane region" description="Helical" evidence="1">
    <location>
        <begin position="6"/>
        <end position="30"/>
    </location>
</feature>
<keyword evidence="1" id="KW-0812">Transmembrane</keyword>
<name>A9LH65_9BACT</name>
<organism evidence="2">
    <name type="scientific">uncultured planctomycete 13FN</name>
    <dbReference type="NCBI Taxonomy" id="455065"/>
    <lineage>
        <taxon>Bacteria</taxon>
        <taxon>Pseudomonadati</taxon>
        <taxon>Planctomycetota</taxon>
        <taxon>Planctomycetia</taxon>
        <taxon>Planctomycetales</taxon>
        <taxon>environmental samples</taxon>
    </lineage>
</organism>